<keyword evidence="2" id="KW-1185">Reference proteome</keyword>
<comment type="caution">
    <text evidence="1">The sequence shown here is derived from an EMBL/GenBank/DDBJ whole genome shotgun (WGS) entry which is preliminary data.</text>
</comment>
<reference evidence="1" key="1">
    <citation type="journal article" date="2020" name="bioRxiv">
        <title>Hybrid origin of Populus tomentosa Carr. identified through genome sequencing and phylogenomic analysis.</title>
        <authorList>
            <person name="An X."/>
            <person name="Gao K."/>
            <person name="Chen Z."/>
            <person name="Li J."/>
            <person name="Yang X."/>
            <person name="Yang X."/>
            <person name="Zhou J."/>
            <person name="Guo T."/>
            <person name="Zhao T."/>
            <person name="Huang S."/>
            <person name="Miao D."/>
            <person name="Khan W.U."/>
            <person name="Rao P."/>
            <person name="Ye M."/>
            <person name="Lei B."/>
            <person name="Liao W."/>
            <person name="Wang J."/>
            <person name="Ji L."/>
            <person name="Li Y."/>
            <person name="Guo B."/>
            <person name="Mustafa N.S."/>
            <person name="Li S."/>
            <person name="Yun Q."/>
            <person name="Keller S.R."/>
            <person name="Mao J."/>
            <person name="Zhang R."/>
            <person name="Strauss S.H."/>
        </authorList>
    </citation>
    <scope>NUCLEOTIDE SEQUENCE</scope>
    <source>
        <strain evidence="1">GM15</strain>
        <tissue evidence="1">Leaf</tissue>
    </source>
</reference>
<evidence type="ECO:0000313" key="1">
    <source>
        <dbReference type="EMBL" id="KAG6737166.1"/>
    </source>
</evidence>
<protein>
    <submittedName>
        <fullName evidence="1">Uncharacterized protein</fullName>
    </submittedName>
</protein>
<dbReference type="EMBL" id="JAAWWB010000084">
    <property type="protein sequence ID" value="KAG6737166.1"/>
    <property type="molecule type" value="Genomic_DNA"/>
</dbReference>
<sequence length="110" mass="12178">MANICCSIEMEPRTLREGQLSHAREEAADVAQKMEPKEASDVFINGLRPVVSIKETSQIEGNGDRHGHEVVECKEKTAEIVDRPCQCSCIPKDIESPDQSNLKEPLSAPF</sequence>
<organism evidence="1 2">
    <name type="scientific">Populus tomentosa</name>
    <name type="common">Chinese white poplar</name>
    <dbReference type="NCBI Taxonomy" id="118781"/>
    <lineage>
        <taxon>Eukaryota</taxon>
        <taxon>Viridiplantae</taxon>
        <taxon>Streptophyta</taxon>
        <taxon>Embryophyta</taxon>
        <taxon>Tracheophyta</taxon>
        <taxon>Spermatophyta</taxon>
        <taxon>Magnoliopsida</taxon>
        <taxon>eudicotyledons</taxon>
        <taxon>Gunneridae</taxon>
        <taxon>Pentapetalae</taxon>
        <taxon>rosids</taxon>
        <taxon>fabids</taxon>
        <taxon>Malpighiales</taxon>
        <taxon>Salicaceae</taxon>
        <taxon>Saliceae</taxon>
        <taxon>Populus</taxon>
    </lineage>
</organism>
<name>A0A8X8BW58_POPTO</name>
<dbReference type="OrthoDB" id="1719804at2759"/>
<dbReference type="PANTHER" id="PTHR34808:SF5">
    <property type="entry name" value="SMP DOMAIN-CONTAINING PROTEIN"/>
    <property type="match status" value="1"/>
</dbReference>
<dbReference type="Proteomes" id="UP000886885">
    <property type="component" value="Unassembled WGS sequence"/>
</dbReference>
<evidence type="ECO:0000313" key="2">
    <source>
        <dbReference type="Proteomes" id="UP000886885"/>
    </source>
</evidence>
<gene>
    <name evidence="1" type="ORF">POTOM_059795</name>
</gene>
<dbReference type="PANTHER" id="PTHR34808">
    <property type="entry name" value="EXPRESSED PROTEIN"/>
    <property type="match status" value="1"/>
</dbReference>
<accession>A0A8X8BW58</accession>
<dbReference type="AlphaFoldDB" id="A0A8X8BW58"/>
<proteinExistence type="predicted"/>